<reference evidence="4" key="2">
    <citation type="submission" date="2020-05" db="UniProtKB">
        <authorList>
            <consortium name="EnsemblMetazoa"/>
        </authorList>
    </citation>
    <scope>IDENTIFICATION</scope>
</reference>
<dbReference type="PANTHER" id="PTHR36695:SF12">
    <property type="entry name" value="AGAP008648-PA"/>
    <property type="match status" value="1"/>
</dbReference>
<reference evidence="3 5" key="1">
    <citation type="journal article" date="2014" name="BMC Genomics">
        <title>Genome sequence of Anopheles sinensis provides insight into genetics basis of mosquito competence for malaria parasites.</title>
        <authorList>
            <person name="Zhou D."/>
            <person name="Zhang D."/>
            <person name="Ding G."/>
            <person name="Shi L."/>
            <person name="Hou Q."/>
            <person name="Ye Y."/>
            <person name="Xu Y."/>
            <person name="Zhou H."/>
            <person name="Xiong C."/>
            <person name="Li S."/>
            <person name="Yu J."/>
            <person name="Hong S."/>
            <person name="Yu X."/>
            <person name="Zou P."/>
            <person name="Chen C."/>
            <person name="Chang X."/>
            <person name="Wang W."/>
            <person name="Lv Y."/>
            <person name="Sun Y."/>
            <person name="Ma L."/>
            <person name="Shen B."/>
            <person name="Zhu C."/>
        </authorList>
    </citation>
    <scope>NUCLEOTIDE SEQUENCE [LARGE SCALE GENOMIC DNA]</scope>
</reference>
<keyword evidence="5" id="KW-1185">Reference proteome</keyword>
<dbReference type="PANTHER" id="PTHR36695">
    <property type="entry name" value="AGAP008648-PA"/>
    <property type="match status" value="1"/>
</dbReference>
<organism evidence="3">
    <name type="scientific">Anopheles sinensis</name>
    <name type="common">Mosquito</name>
    <dbReference type="NCBI Taxonomy" id="74873"/>
    <lineage>
        <taxon>Eukaryota</taxon>
        <taxon>Metazoa</taxon>
        <taxon>Ecdysozoa</taxon>
        <taxon>Arthropoda</taxon>
        <taxon>Hexapoda</taxon>
        <taxon>Insecta</taxon>
        <taxon>Pterygota</taxon>
        <taxon>Neoptera</taxon>
        <taxon>Endopterygota</taxon>
        <taxon>Diptera</taxon>
        <taxon>Nematocera</taxon>
        <taxon>Culicoidea</taxon>
        <taxon>Culicidae</taxon>
        <taxon>Anophelinae</taxon>
        <taxon>Anopheles</taxon>
    </lineage>
</organism>
<proteinExistence type="predicted"/>
<dbReference type="Pfam" id="PF12248">
    <property type="entry name" value="Methyltransf_FA"/>
    <property type="match status" value="1"/>
</dbReference>
<dbReference type="EnsemblMetazoa" id="ASIC019018-RA">
    <property type="protein sequence ID" value="ASIC019018-PA"/>
    <property type="gene ID" value="ASIC019018"/>
</dbReference>
<sequence length="191" mass="21980">MARILLAIGPIVMLWHSGECVNHKNDFDAISGCLQYDNVPGYHDPQLYFPTSRFRNMVRTPHSRILRMGIVGVKDANFRYGRSAFPATGEQVVEIVLGGWDNTKSAGRFQVRRWNIENTLLKDAETPRIMSGSRPLVFKMEVFDNGLVELTKDGENRPFFAFTNPQKTITVDYIAFTKWEMDMIYFYDCPL</sequence>
<evidence type="ECO:0000256" key="1">
    <source>
        <dbReference type="SAM" id="SignalP"/>
    </source>
</evidence>
<evidence type="ECO:0000313" key="5">
    <source>
        <dbReference type="Proteomes" id="UP000030765"/>
    </source>
</evidence>
<dbReference type="EMBL" id="KE525350">
    <property type="protein sequence ID" value="KFB50975.1"/>
    <property type="molecule type" value="Genomic_DNA"/>
</dbReference>
<dbReference type="VEuPathDB" id="VectorBase:ASIS022110"/>
<evidence type="ECO:0000259" key="2">
    <source>
        <dbReference type="Pfam" id="PF12248"/>
    </source>
</evidence>
<gene>
    <name evidence="3" type="ORF">ZHAS_00019018</name>
</gene>
<dbReference type="STRING" id="74873.A0A084WL81"/>
<dbReference type="Proteomes" id="UP000030765">
    <property type="component" value="Unassembled WGS sequence"/>
</dbReference>
<protein>
    <submittedName>
        <fullName evidence="3">AGAP006193-PA-like protein</fullName>
    </submittedName>
    <submittedName>
        <fullName evidence="4">Methyltransf_FA domain-containing protein</fullName>
    </submittedName>
</protein>
<evidence type="ECO:0000313" key="4">
    <source>
        <dbReference type="EnsemblMetazoa" id="ASIC019018-PA"/>
    </source>
</evidence>
<dbReference type="OMA" id="MAFVKWD"/>
<feature type="signal peptide" evidence="1">
    <location>
        <begin position="1"/>
        <end position="20"/>
    </location>
</feature>
<dbReference type="OrthoDB" id="2142040at2759"/>
<dbReference type="AlphaFoldDB" id="A0A084WL81"/>
<keyword evidence="1" id="KW-0732">Signal</keyword>
<feature type="domain" description="Farnesoic acid O-methyl transferase" evidence="2">
    <location>
        <begin position="45"/>
        <end position="190"/>
    </location>
</feature>
<evidence type="ECO:0000313" key="3">
    <source>
        <dbReference type="EMBL" id="KFB50975.1"/>
    </source>
</evidence>
<dbReference type="VEuPathDB" id="VectorBase:ASIC019018"/>
<name>A0A084WL81_ANOSI</name>
<accession>A0A084WL81</accession>
<dbReference type="InterPro" id="IPR022041">
    <property type="entry name" value="Methyltransf_FA"/>
</dbReference>
<feature type="chain" id="PRO_5001785107" evidence="1">
    <location>
        <begin position="21"/>
        <end position="191"/>
    </location>
</feature>
<dbReference type="EMBL" id="ATLV01024197">
    <property type="status" value="NOT_ANNOTATED_CDS"/>
    <property type="molecule type" value="Genomic_DNA"/>
</dbReference>